<reference evidence="1 2" key="1">
    <citation type="submission" date="2013-08" db="EMBL/GenBank/DDBJ databases">
        <title>Genome sequencing of Cellulomonas bogoriensis 69B4.</title>
        <authorList>
            <person name="Chen F."/>
            <person name="Li Y."/>
            <person name="Wang G."/>
        </authorList>
    </citation>
    <scope>NUCLEOTIDE SEQUENCE [LARGE SCALE GENOMIC DNA]</scope>
    <source>
        <strain evidence="1 2">69B4</strain>
    </source>
</reference>
<proteinExistence type="predicted"/>
<accession>A0A0A0BM03</accession>
<dbReference type="Gene3D" id="1.10.260.40">
    <property type="entry name" value="lambda repressor-like DNA-binding domains"/>
    <property type="match status" value="1"/>
</dbReference>
<dbReference type="GO" id="GO:0003677">
    <property type="term" value="F:DNA binding"/>
    <property type="evidence" value="ECO:0007669"/>
    <property type="project" value="UniProtKB-KW"/>
</dbReference>
<dbReference type="SUPFAM" id="SSF47413">
    <property type="entry name" value="lambda repressor-like DNA-binding domains"/>
    <property type="match status" value="1"/>
</dbReference>
<gene>
    <name evidence="1" type="ORF">N869_08620</name>
</gene>
<keyword evidence="1" id="KW-0238">DNA-binding</keyword>
<evidence type="ECO:0000313" key="2">
    <source>
        <dbReference type="Proteomes" id="UP000054314"/>
    </source>
</evidence>
<dbReference type="CDD" id="cd00093">
    <property type="entry name" value="HTH_XRE"/>
    <property type="match status" value="1"/>
</dbReference>
<comment type="caution">
    <text evidence="1">The sequence shown here is derived from an EMBL/GenBank/DDBJ whole genome shotgun (WGS) entry which is preliminary data.</text>
</comment>
<protein>
    <submittedName>
        <fullName evidence="1">DNA-binding protein</fullName>
    </submittedName>
</protein>
<dbReference type="EMBL" id="AXCZ01000225">
    <property type="protein sequence ID" value="KGM08996.1"/>
    <property type="molecule type" value="Genomic_DNA"/>
</dbReference>
<name>A0A0A0BM03_9CELL</name>
<keyword evidence="2" id="KW-1185">Reference proteome</keyword>
<organism evidence="1 2">
    <name type="scientific">Cellulomonas bogoriensis 69B4 = DSM 16987</name>
    <dbReference type="NCBI Taxonomy" id="1386082"/>
    <lineage>
        <taxon>Bacteria</taxon>
        <taxon>Bacillati</taxon>
        <taxon>Actinomycetota</taxon>
        <taxon>Actinomycetes</taxon>
        <taxon>Micrococcales</taxon>
        <taxon>Cellulomonadaceae</taxon>
        <taxon>Cellulomonas</taxon>
    </lineage>
</organism>
<dbReference type="InterPro" id="IPR001387">
    <property type="entry name" value="Cro/C1-type_HTH"/>
</dbReference>
<dbReference type="Proteomes" id="UP000054314">
    <property type="component" value="Unassembled WGS sequence"/>
</dbReference>
<sequence length="152" mass="16554">MLSFRNIDASPDEPVETWPFEGVLTALERGGLPHWRRLARAIDDEPWGQVARHVEQAVAVARPFGIGPVMTDLITEARQRAEAAERGEVAADVRGFVDRSGLTRSEFASRIGTSTSRLSTYASGKVVPAATLMVRMRHVAFRAQAAAGVDEP</sequence>
<dbReference type="AlphaFoldDB" id="A0A0A0BM03"/>
<dbReference type="InterPro" id="IPR010982">
    <property type="entry name" value="Lambda_DNA-bd_dom_sf"/>
</dbReference>
<dbReference type="RefSeq" id="WP_035062487.1">
    <property type="nucleotide sequence ID" value="NZ_AXCZ01000225.1"/>
</dbReference>
<evidence type="ECO:0000313" key="1">
    <source>
        <dbReference type="EMBL" id="KGM08996.1"/>
    </source>
</evidence>
<dbReference type="OrthoDB" id="4409301at2"/>